<evidence type="ECO:0000256" key="1">
    <source>
        <dbReference type="ARBA" id="ARBA00022987"/>
    </source>
</evidence>
<comment type="similarity">
    <text evidence="3">Belongs to the gas vesicle GvpF/GvpL family.</text>
</comment>
<evidence type="ECO:0000256" key="3">
    <source>
        <dbReference type="ARBA" id="ARBA00035643"/>
    </source>
</evidence>
<dbReference type="Pfam" id="PF06386">
    <property type="entry name" value="GvpL_GvpF"/>
    <property type="match status" value="2"/>
</dbReference>
<dbReference type="RefSeq" id="WP_276304826.1">
    <property type="nucleotide sequence ID" value="NZ_CP119992.1"/>
</dbReference>
<evidence type="ECO:0000313" key="4">
    <source>
        <dbReference type="EMBL" id="MFC7315426.1"/>
    </source>
</evidence>
<proteinExistence type="inferred from homology"/>
<accession>A0ABD6A517</accession>
<organism evidence="4 5">
    <name type="scientific">Halomarina halobia</name>
    <dbReference type="NCBI Taxonomy" id="3033386"/>
    <lineage>
        <taxon>Archaea</taxon>
        <taxon>Methanobacteriati</taxon>
        <taxon>Methanobacteriota</taxon>
        <taxon>Stenosarchaea group</taxon>
        <taxon>Halobacteria</taxon>
        <taxon>Halobacteriales</taxon>
        <taxon>Natronomonadaceae</taxon>
        <taxon>Halomarina</taxon>
    </lineage>
</organism>
<gene>
    <name evidence="4" type="ORF">ACFQPE_01270</name>
</gene>
<dbReference type="InterPro" id="IPR009430">
    <property type="entry name" value="GvpL/GvpF"/>
</dbReference>
<dbReference type="PANTHER" id="PTHR36852">
    <property type="entry name" value="PROTEIN GVPL 2"/>
    <property type="match status" value="1"/>
</dbReference>
<keyword evidence="1" id="KW-0304">Gas vesicle</keyword>
<dbReference type="Proteomes" id="UP001596547">
    <property type="component" value="Unassembled WGS sequence"/>
</dbReference>
<evidence type="ECO:0000256" key="2">
    <source>
        <dbReference type="ARBA" id="ARBA00035108"/>
    </source>
</evidence>
<name>A0ABD6A517_9EURY</name>
<sequence length="210" mass="23370">MSDQYLYVYGVVERDEIDLEMEGVEGATEVYPVDYGPFSAVVSDVETLEPEETDENSRAHDEVIRAVMEGGEGRTFVPMRFGMVFKNGRTLKSVLREARPAFSRALHDLDGTVELGVKLVAPEETSIDREAVAEDVSERLSAASVGEVDNGLFSDRLVFNASYLVERESREAFDEAVEGIEDDYGEEVTVQYTGPYAPYNFVDIEIGAQR</sequence>
<evidence type="ECO:0000313" key="5">
    <source>
        <dbReference type="Proteomes" id="UP001596547"/>
    </source>
</evidence>
<dbReference type="PANTHER" id="PTHR36852:SF1">
    <property type="entry name" value="PROTEIN GVPL 2"/>
    <property type="match status" value="1"/>
</dbReference>
<keyword evidence="5" id="KW-1185">Reference proteome</keyword>
<dbReference type="EMBL" id="JBHTBF010000001">
    <property type="protein sequence ID" value="MFC7315426.1"/>
    <property type="molecule type" value="Genomic_DNA"/>
</dbReference>
<comment type="subcellular location">
    <subcellularLocation>
        <location evidence="2">Gas vesicle</location>
    </subcellularLocation>
</comment>
<protein>
    <submittedName>
        <fullName evidence="4">GvpL/GvpF family gas vesicle protein</fullName>
    </submittedName>
</protein>
<dbReference type="GeneID" id="79314391"/>
<comment type="caution">
    <text evidence="4">The sequence shown here is derived from an EMBL/GenBank/DDBJ whole genome shotgun (WGS) entry which is preliminary data.</text>
</comment>
<dbReference type="AlphaFoldDB" id="A0ABD6A517"/>
<dbReference type="GO" id="GO:0031411">
    <property type="term" value="C:gas vesicle"/>
    <property type="evidence" value="ECO:0007669"/>
    <property type="project" value="UniProtKB-SubCell"/>
</dbReference>
<reference evidence="4 5" key="1">
    <citation type="journal article" date="2019" name="Int. J. Syst. Evol. Microbiol.">
        <title>The Global Catalogue of Microorganisms (GCM) 10K type strain sequencing project: providing services to taxonomists for standard genome sequencing and annotation.</title>
        <authorList>
            <consortium name="The Broad Institute Genomics Platform"/>
            <consortium name="The Broad Institute Genome Sequencing Center for Infectious Disease"/>
            <person name="Wu L."/>
            <person name="Ma J."/>
        </authorList>
    </citation>
    <scope>NUCLEOTIDE SEQUENCE [LARGE SCALE GENOMIC DNA]</scope>
    <source>
        <strain evidence="4 5">PSR21</strain>
    </source>
</reference>